<proteinExistence type="predicted"/>
<reference evidence="1" key="1">
    <citation type="journal article" date="2021" name="PeerJ">
        <title>Extensive microbial diversity within the chicken gut microbiome revealed by metagenomics and culture.</title>
        <authorList>
            <person name="Gilroy R."/>
            <person name="Ravi A."/>
            <person name="Getino M."/>
            <person name="Pursley I."/>
            <person name="Horton D.L."/>
            <person name="Alikhan N.F."/>
            <person name="Baker D."/>
            <person name="Gharbi K."/>
            <person name="Hall N."/>
            <person name="Watson M."/>
            <person name="Adriaenssens E.M."/>
            <person name="Foster-Nyarko E."/>
            <person name="Jarju S."/>
            <person name="Secka A."/>
            <person name="Antonio M."/>
            <person name="Oren A."/>
            <person name="Chaudhuri R.R."/>
            <person name="La Ragione R."/>
            <person name="Hildebrand F."/>
            <person name="Pallen M.J."/>
        </authorList>
    </citation>
    <scope>NUCLEOTIDE SEQUENCE</scope>
    <source>
        <strain evidence="1">CHK179-7159</strain>
    </source>
</reference>
<name>A0A9D2I6M8_9FIRM</name>
<reference evidence="1" key="2">
    <citation type="submission" date="2021-04" db="EMBL/GenBank/DDBJ databases">
        <authorList>
            <person name="Gilroy R."/>
        </authorList>
    </citation>
    <scope>NUCLEOTIDE SEQUENCE</scope>
    <source>
        <strain evidence="1">CHK179-7159</strain>
    </source>
</reference>
<sequence>MAKAKKLPSSSWRAQVMDIPVSDITQKIVQEAINEDAKIHSPKAVRNNHGRLISAVLHAEAPRFRS</sequence>
<gene>
    <name evidence="1" type="ORF">H9717_08040</name>
</gene>
<evidence type="ECO:0000313" key="1">
    <source>
        <dbReference type="EMBL" id="HJA93052.1"/>
    </source>
</evidence>
<dbReference type="AlphaFoldDB" id="A0A9D2I6M8"/>
<accession>A0A9D2I6M8</accession>
<protein>
    <submittedName>
        <fullName evidence="1">Uncharacterized protein</fullName>
    </submittedName>
</protein>
<dbReference type="EMBL" id="DWYY01000085">
    <property type="protein sequence ID" value="HJA93052.1"/>
    <property type="molecule type" value="Genomic_DNA"/>
</dbReference>
<evidence type="ECO:0000313" key="2">
    <source>
        <dbReference type="Proteomes" id="UP000886858"/>
    </source>
</evidence>
<dbReference type="Proteomes" id="UP000886858">
    <property type="component" value="Unassembled WGS sequence"/>
</dbReference>
<organism evidence="1 2">
    <name type="scientific">Candidatus Eisenbergiella merdipullorum</name>
    <dbReference type="NCBI Taxonomy" id="2838553"/>
    <lineage>
        <taxon>Bacteria</taxon>
        <taxon>Bacillati</taxon>
        <taxon>Bacillota</taxon>
        <taxon>Clostridia</taxon>
        <taxon>Lachnospirales</taxon>
        <taxon>Lachnospiraceae</taxon>
        <taxon>Eisenbergiella</taxon>
    </lineage>
</organism>
<comment type="caution">
    <text evidence="1">The sequence shown here is derived from an EMBL/GenBank/DDBJ whole genome shotgun (WGS) entry which is preliminary data.</text>
</comment>